<reference evidence="4" key="3">
    <citation type="submission" date="2025-04" db="UniProtKB">
        <authorList>
            <consortium name="RefSeq"/>
        </authorList>
    </citation>
    <scope>IDENTIFICATION</scope>
    <source>
        <strain evidence="4">CBS 304.34</strain>
    </source>
</reference>
<feature type="compositionally biased region" description="Basic residues" evidence="1">
    <location>
        <begin position="226"/>
        <end position="235"/>
    </location>
</feature>
<evidence type="ECO:0000313" key="2">
    <source>
        <dbReference type="EMBL" id="KAF2815699.1"/>
    </source>
</evidence>
<dbReference type="GeneID" id="54464147"/>
<feature type="region of interest" description="Disordered" evidence="1">
    <location>
        <begin position="161"/>
        <end position="190"/>
    </location>
</feature>
<gene>
    <name evidence="2 4" type="ORF">BDZ99DRAFT_493684</name>
</gene>
<evidence type="ECO:0000313" key="4">
    <source>
        <dbReference type="RefSeq" id="XP_033582663.1"/>
    </source>
</evidence>
<reference evidence="2 4" key="1">
    <citation type="journal article" date="2020" name="Stud. Mycol.">
        <title>101 Dothideomycetes genomes: a test case for predicting lifestyles and emergence of pathogens.</title>
        <authorList>
            <person name="Haridas S."/>
            <person name="Albert R."/>
            <person name="Binder M."/>
            <person name="Bloem J."/>
            <person name="Labutti K."/>
            <person name="Salamov A."/>
            <person name="Andreopoulos B."/>
            <person name="Baker S."/>
            <person name="Barry K."/>
            <person name="Bills G."/>
            <person name="Bluhm B."/>
            <person name="Cannon C."/>
            <person name="Castanera R."/>
            <person name="Culley D."/>
            <person name="Daum C."/>
            <person name="Ezra D."/>
            <person name="Gonzalez J."/>
            <person name="Henrissat B."/>
            <person name="Kuo A."/>
            <person name="Liang C."/>
            <person name="Lipzen A."/>
            <person name="Lutzoni F."/>
            <person name="Magnuson J."/>
            <person name="Mondo S."/>
            <person name="Nolan M."/>
            <person name="Ohm R."/>
            <person name="Pangilinan J."/>
            <person name="Park H.-J."/>
            <person name="Ramirez L."/>
            <person name="Alfaro M."/>
            <person name="Sun H."/>
            <person name="Tritt A."/>
            <person name="Yoshinaga Y."/>
            <person name="Zwiers L.-H."/>
            <person name="Turgeon B."/>
            <person name="Goodwin S."/>
            <person name="Spatafora J."/>
            <person name="Crous P."/>
            <person name="Grigoriev I."/>
        </authorList>
    </citation>
    <scope>NUCLEOTIDE SEQUENCE</scope>
    <source>
        <strain evidence="2 4">CBS 304.34</strain>
    </source>
</reference>
<evidence type="ECO:0000256" key="1">
    <source>
        <dbReference type="SAM" id="MobiDB-lite"/>
    </source>
</evidence>
<organism evidence="2">
    <name type="scientific">Mytilinidion resinicola</name>
    <dbReference type="NCBI Taxonomy" id="574789"/>
    <lineage>
        <taxon>Eukaryota</taxon>
        <taxon>Fungi</taxon>
        <taxon>Dikarya</taxon>
        <taxon>Ascomycota</taxon>
        <taxon>Pezizomycotina</taxon>
        <taxon>Dothideomycetes</taxon>
        <taxon>Pleosporomycetidae</taxon>
        <taxon>Mytilinidiales</taxon>
        <taxon>Mytilinidiaceae</taxon>
        <taxon>Mytilinidion</taxon>
    </lineage>
</organism>
<proteinExistence type="predicted"/>
<evidence type="ECO:0000313" key="3">
    <source>
        <dbReference type="Proteomes" id="UP000504636"/>
    </source>
</evidence>
<dbReference type="Proteomes" id="UP000504636">
    <property type="component" value="Unplaced"/>
</dbReference>
<feature type="region of interest" description="Disordered" evidence="1">
    <location>
        <begin position="211"/>
        <end position="263"/>
    </location>
</feature>
<reference evidence="4" key="2">
    <citation type="submission" date="2020-04" db="EMBL/GenBank/DDBJ databases">
        <authorList>
            <consortium name="NCBI Genome Project"/>
        </authorList>
    </citation>
    <scope>NUCLEOTIDE SEQUENCE</scope>
    <source>
        <strain evidence="4">CBS 304.34</strain>
    </source>
</reference>
<dbReference type="EMBL" id="MU003693">
    <property type="protein sequence ID" value="KAF2815699.1"/>
    <property type="molecule type" value="Genomic_DNA"/>
</dbReference>
<accession>A0A6A6Z4N2</accession>
<dbReference type="RefSeq" id="XP_033582663.1">
    <property type="nucleotide sequence ID" value="XM_033723254.1"/>
</dbReference>
<keyword evidence="3" id="KW-1185">Reference proteome</keyword>
<sequence length="327" mass="34987">MSASCTLRVIEAANFAKRYPSIHLRSVPLPKRSRPTGARVPEKNAHATVQPHQRRRINNPQSSSAGKETETLRAPSIFRLERGGDGWESEWGYRGVYEGPVCTCGLSASTQAAILEPLERAIDAAQSQSSSSPLPPNFQAHGLAPIPSPIDLRPLIVSSSLEPGSEKNASPAAPGTRVETAPAASYDGVQREAPRLCSRLGDPYGYAPLALSTEHTSSRPTSATKPLRRHPHRARPAASETSPVAQSAIPRSPRTRPTKYRETSRQLAVLCQLSGGGIESRTVIAANAHEQNPETRHCSKPQMGDGPDVLAGFVQAWMDGLAVGGPQ</sequence>
<protein>
    <submittedName>
        <fullName evidence="2 4">Uncharacterized protein</fullName>
    </submittedName>
</protein>
<dbReference type="AlphaFoldDB" id="A0A6A6Z4N2"/>
<feature type="compositionally biased region" description="Polar residues" evidence="1">
    <location>
        <begin position="213"/>
        <end position="224"/>
    </location>
</feature>
<feature type="region of interest" description="Disordered" evidence="1">
    <location>
        <begin position="27"/>
        <end position="73"/>
    </location>
</feature>
<name>A0A6A6Z4N2_9PEZI</name>